<feature type="compositionally biased region" description="Low complexity" evidence="1">
    <location>
        <begin position="47"/>
        <end position="69"/>
    </location>
</feature>
<accession>A0A0D3JNR3</accession>
<dbReference type="GeneID" id="17270694"/>
<evidence type="ECO:0000313" key="3">
    <source>
        <dbReference type="Proteomes" id="UP000013827"/>
    </source>
</evidence>
<feature type="region of interest" description="Disordered" evidence="1">
    <location>
        <begin position="46"/>
        <end position="69"/>
    </location>
</feature>
<proteinExistence type="predicted"/>
<evidence type="ECO:0000313" key="2">
    <source>
        <dbReference type="EnsemblProtists" id="EOD25148"/>
    </source>
</evidence>
<reference evidence="3" key="1">
    <citation type="journal article" date="2013" name="Nature">
        <title>Pan genome of the phytoplankton Emiliania underpins its global distribution.</title>
        <authorList>
            <person name="Read B.A."/>
            <person name="Kegel J."/>
            <person name="Klute M.J."/>
            <person name="Kuo A."/>
            <person name="Lefebvre S.C."/>
            <person name="Maumus F."/>
            <person name="Mayer C."/>
            <person name="Miller J."/>
            <person name="Monier A."/>
            <person name="Salamov A."/>
            <person name="Young J."/>
            <person name="Aguilar M."/>
            <person name="Claverie J.M."/>
            <person name="Frickenhaus S."/>
            <person name="Gonzalez K."/>
            <person name="Herman E.K."/>
            <person name="Lin Y.C."/>
            <person name="Napier J."/>
            <person name="Ogata H."/>
            <person name="Sarno A.F."/>
            <person name="Shmutz J."/>
            <person name="Schroeder D."/>
            <person name="de Vargas C."/>
            <person name="Verret F."/>
            <person name="von Dassow P."/>
            <person name="Valentin K."/>
            <person name="Van de Peer Y."/>
            <person name="Wheeler G."/>
            <person name="Dacks J.B."/>
            <person name="Delwiche C.F."/>
            <person name="Dyhrman S.T."/>
            <person name="Glockner G."/>
            <person name="John U."/>
            <person name="Richards T."/>
            <person name="Worden A.Z."/>
            <person name="Zhang X."/>
            <person name="Grigoriev I.V."/>
            <person name="Allen A.E."/>
            <person name="Bidle K."/>
            <person name="Borodovsky M."/>
            <person name="Bowler C."/>
            <person name="Brownlee C."/>
            <person name="Cock J.M."/>
            <person name="Elias M."/>
            <person name="Gladyshev V.N."/>
            <person name="Groth M."/>
            <person name="Guda C."/>
            <person name="Hadaegh A."/>
            <person name="Iglesias-Rodriguez M.D."/>
            <person name="Jenkins J."/>
            <person name="Jones B.M."/>
            <person name="Lawson T."/>
            <person name="Leese F."/>
            <person name="Lindquist E."/>
            <person name="Lobanov A."/>
            <person name="Lomsadze A."/>
            <person name="Malik S.B."/>
            <person name="Marsh M.E."/>
            <person name="Mackinder L."/>
            <person name="Mock T."/>
            <person name="Mueller-Roeber B."/>
            <person name="Pagarete A."/>
            <person name="Parker M."/>
            <person name="Probert I."/>
            <person name="Quesneville H."/>
            <person name="Raines C."/>
            <person name="Rensing S.A."/>
            <person name="Riano-Pachon D.M."/>
            <person name="Richier S."/>
            <person name="Rokitta S."/>
            <person name="Shiraiwa Y."/>
            <person name="Soanes D.M."/>
            <person name="van der Giezen M."/>
            <person name="Wahlund T.M."/>
            <person name="Williams B."/>
            <person name="Wilson W."/>
            <person name="Wolfe G."/>
            <person name="Wurch L.L."/>
        </authorList>
    </citation>
    <scope>NUCLEOTIDE SEQUENCE</scope>
</reference>
<protein>
    <submittedName>
        <fullName evidence="2">Uncharacterized protein</fullName>
    </submittedName>
</protein>
<dbReference type="HOGENOM" id="CLU_135425_0_0_1"/>
<dbReference type="RefSeq" id="XP_005777577.1">
    <property type="nucleotide sequence ID" value="XM_005777520.1"/>
</dbReference>
<evidence type="ECO:0000256" key="1">
    <source>
        <dbReference type="SAM" id="MobiDB-lite"/>
    </source>
</evidence>
<dbReference type="Proteomes" id="UP000013827">
    <property type="component" value="Unassembled WGS sequence"/>
</dbReference>
<name>A0A0D3JNR3_EMIH1</name>
<sequence length="168" mass="17614">GPKARSKLADALPAPKRVAGIAEGERVAPGRRSALRAQVKESRVDTALAAAASHDAPPLAAASRPRPPQLALVPHPPKGLPEDNHVGVVQTDAKHVAELLLESEKGLARKRVASAAADVASQQVAWQLLAWQLLASQLLASQLLASQLLASQLLASQLLASRRARRSS</sequence>
<organism evidence="2 3">
    <name type="scientific">Emiliania huxleyi (strain CCMP1516)</name>
    <dbReference type="NCBI Taxonomy" id="280463"/>
    <lineage>
        <taxon>Eukaryota</taxon>
        <taxon>Haptista</taxon>
        <taxon>Haptophyta</taxon>
        <taxon>Prymnesiophyceae</taxon>
        <taxon>Isochrysidales</taxon>
        <taxon>Noelaerhabdaceae</taxon>
        <taxon>Emiliania</taxon>
    </lineage>
</organism>
<dbReference type="EnsemblProtists" id="EOD25148">
    <property type="protein sequence ID" value="EOD25148"/>
    <property type="gene ID" value="EMIHUDRAFT_450461"/>
</dbReference>
<reference evidence="2" key="2">
    <citation type="submission" date="2024-10" db="UniProtKB">
        <authorList>
            <consortium name="EnsemblProtists"/>
        </authorList>
    </citation>
    <scope>IDENTIFICATION</scope>
</reference>
<dbReference type="KEGG" id="ehx:EMIHUDRAFT_450461"/>
<dbReference type="PaxDb" id="2903-EOD25148"/>
<dbReference type="AlphaFoldDB" id="A0A0D3JNR3"/>
<keyword evidence="3" id="KW-1185">Reference proteome</keyword>